<name>A0A195BZC7_9HYME</name>
<reference evidence="1 2" key="1">
    <citation type="submission" date="2015-09" db="EMBL/GenBank/DDBJ databases">
        <title>Atta colombica WGS genome.</title>
        <authorList>
            <person name="Nygaard S."/>
            <person name="Hu H."/>
            <person name="Boomsma J."/>
            <person name="Zhang G."/>
        </authorList>
    </citation>
    <scope>NUCLEOTIDE SEQUENCE [LARGE SCALE GENOMIC DNA]</scope>
    <source>
        <strain evidence="1">Treedump-2</strain>
        <tissue evidence="1">Whole body</tissue>
    </source>
</reference>
<dbReference type="Proteomes" id="UP000078540">
    <property type="component" value="Unassembled WGS sequence"/>
</dbReference>
<dbReference type="AlphaFoldDB" id="A0A195BZC7"/>
<evidence type="ECO:0000313" key="1">
    <source>
        <dbReference type="EMBL" id="KYM93281.1"/>
    </source>
</evidence>
<protein>
    <submittedName>
        <fullName evidence="1">Uncharacterized protein</fullName>
    </submittedName>
</protein>
<keyword evidence="2" id="KW-1185">Reference proteome</keyword>
<sequence length="79" mass="9724">MIYCVRSTEATQLLERQSNQMATQFREEMLKQSRLVTMRFLYLCRPEEESVQQCRRVFASPKEFYEQERYLLFGFTMEY</sequence>
<dbReference type="EMBL" id="KQ976394">
    <property type="protein sequence ID" value="KYM93281.1"/>
    <property type="molecule type" value="Genomic_DNA"/>
</dbReference>
<proteinExistence type="predicted"/>
<evidence type="ECO:0000313" key="2">
    <source>
        <dbReference type="Proteomes" id="UP000078540"/>
    </source>
</evidence>
<gene>
    <name evidence="1" type="ORF">ALC53_00217</name>
</gene>
<accession>A0A195BZC7</accession>
<organism evidence="1 2">
    <name type="scientific">Atta colombica</name>
    <dbReference type="NCBI Taxonomy" id="520822"/>
    <lineage>
        <taxon>Eukaryota</taxon>
        <taxon>Metazoa</taxon>
        <taxon>Ecdysozoa</taxon>
        <taxon>Arthropoda</taxon>
        <taxon>Hexapoda</taxon>
        <taxon>Insecta</taxon>
        <taxon>Pterygota</taxon>
        <taxon>Neoptera</taxon>
        <taxon>Endopterygota</taxon>
        <taxon>Hymenoptera</taxon>
        <taxon>Apocrita</taxon>
        <taxon>Aculeata</taxon>
        <taxon>Formicoidea</taxon>
        <taxon>Formicidae</taxon>
        <taxon>Myrmicinae</taxon>
        <taxon>Atta</taxon>
    </lineage>
</organism>